<keyword evidence="1" id="KW-0805">Transcription regulation</keyword>
<dbReference type="CDD" id="cd00090">
    <property type="entry name" value="HTH_ARSR"/>
    <property type="match status" value="1"/>
</dbReference>
<dbReference type="InterPro" id="IPR036388">
    <property type="entry name" value="WH-like_DNA-bd_sf"/>
</dbReference>
<protein>
    <submittedName>
        <fullName evidence="5">Transcriptional regulator</fullName>
    </submittedName>
</protein>
<evidence type="ECO:0000256" key="2">
    <source>
        <dbReference type="ARBA" id="ARBA00023125"/>
    </source>
</evidence>
<comment type="caution">
    <text evidence="5">The sequence shown here is derived from an EMBL/GenBank/DDBJ whole genome shotgun (WGS) entry which is preliminary data.</text>
</comment>
<dbReference type="SUPFAM" id="SSF46785">
    <property type="entry name" value="Winged helix' DNA-binding domain"/>
    <property type="match status" value="1"/>
</dbReference>
<proteinExistence type="predicted"/>
<dbReference type="InterPro" id="IPR011991">
    <property type="entry name" value="ArsR-like_HTH"/>
</dbReference>
<dbReference type="PROSITE" id="PS50987">
    <property type="entry name" value="HTH_ARSR_2"/>
    <property type="match status" value="1"/>
</dbReference>
<dbReference type="RefSeq" id="WP_011405738.1">
    <property type="nucleotide sequence ID" value="NZ_CATZXA010000019.1"/>
</dbReference>
<evidence type="ECO:0000259" key="4">
    <source>
        <dbReference type="PROSITE" id="PS50987"/>
    </source>
</evidence>
<sequence length="124" mass="14253">MKEDNLFNVGDDTCDITVLHEKPIRRAKEQLMSENTYMELSETFKIFGNPTRLKILSLLSVEDLCVCDICEILNMSQSAVSHQLRTLRSKNLVKYTKEGKQARYSLADKHVVQILKIGIEHVLE</sequence>
<dbReference type="PROSITE" id="PS00846">
    <property type="entry name" value="HTH_ARSR_1"/>
    <property type="match status" value="1"/>
</dbReference>
<dbReference type="InterPro" id="IPR018334">
    <property type="entry name" value="ArsR_HTH"/>
</dbReference>
<dbReference type="GO" id="GO:0003700">
    <property type="term" value="F:DNA-binding transcription factor activity"/>
    <property type="evidence" value="ECO:0007669"/>
    <property type="project" value="InterPro"/>
</dbReference>
<dbReference type="NCBIfam" id="NF033788">
    <property type="entry name" value="HTH_metalloreg"/>
    <property type="match status" value="1"/>
</dbReference>
<dbReference type="InterPro" id="IPR051011">
    <property type="entry name" value="Metal_resp_trans_reg"/>
</dbReference>
<evidence type="ECO:0000313" key="6">
    <source>
        <dbReference type="Proteomes" id="UP000248557"/>
    </source>
</evidence>
<dbReference type="GO" id="GO:0003677">
    <property type="term" value="F:DNA binding"/>
    <property type="evidence" value="ECO:0007669"/>
    <property type="project" value="UniProtKB-KW"/>
</dbReference>
<dbReference type="Gene3D" id="1.10.10.10">
    <property type="entry name" value="Winged helix-like DNA-binding domain superfamily/Winged helix DNA-binding domain"/>
    <property type="match status" value="1"/>
</dbReference>
<dbReference type="GeneID" id="3855400"/>
<dbReference type="PRINTS" id="PR00778">
    <property type="entry name" value="HTHARSR"/>
</dbReference>
<dbReference type="OMA" id="YHVEHLR"/>
<gene>
    <name evidence="5" type="ORF">CA615_00600</name>
</gene>
<organism evidence="5 6">
    <name type="scientific">Methanosphaera stadtmanae</name>
    <dbReference type="NCBI Taxonomy" id="2317"/>
    <lineage>
        <taxon>Archaea</taxon>
        <taxon>Methanobacteriati</taxon>
        <taxon>Methanobacteriota</taxon>
        <taxon>Methanomada group</taxon>
        <taxon>Methanobacteria</taxon>
        <taxon>Methanobacteriales</taxon>
        <taxon>Methanobacteriaceae</taxon>
        <taxon>Methanosphaera</taxon>
    </lineage>
</organism>
<keyword evidence="3" id="KW-0804">Transcription</keyword>
<feature type="domain" description="HTH arsR-type" evidence="4">
    <location>
        <begin position="32"/>
        <end position="124"/>
    </location>
</feature>
<keyword evidence="2" id="KW-0238">DNA-binding</keyword>
<dbReference type="InterPro" id="IPR036390">
    <property type="entry name" value="WH_DNA-bd_sf"/>
</dbReference>
<dbReference type="AlphaFoldDB" id="A0A328QAH0"/>
<dbReference type="InterPro" id="IPR001845">
    <property type="entry name" value="HTH_ArsR_DNA-bd_dom"/>
</dbReference>
<reference evidence="5 6" key="1">
    <citation type="submission" date="2017-05" db="EMBL/GenBank/DDBJ databases">
        <title>Host range expansion of the Methanosphaera genus to humans and monogastric animals involves recent and extensive reduction in genome content.</title>
        <authorList>
            <person name="Hoedt E.C."/>
            <person name="Volmer J.G."/>
            <person name="Parks D.H."/>
            <person name="Rosewarne C.P."/>
            <person name="Denman S.E."/>
            <person name="Mcsweeney C.S."/>
            <person name="O Cuiv P."/>
            <person name="Hugenholtz P."/>
            <person name="Tyson G.W."/>
            <person name="Morrison M."/>
        </authorList>
    </citation>
    <scope>NUCLEOTIDE SEQUENCE [LARGE SCALE GENOMIC DNA]</scope>
    <source>
        <strain evidence="5 6">PA5</strain>
    </source>
</reference>
<dbReference type="EMBL" id="NGJK01000005">
    <property type="protein sequence ID" value="RAP03819.1"/>
    <property type="molecule type" value="Genomic_DNA"/>
</dbReference>
<dbReference type="PANTHER" id="PTHR43132">
    <property type="entry name" value="ARSENICAL RESISTANCE OPERON REPRESSOR ARSR-RELATED"/>
    <property type="match status" value="1"/>
</dbReference>
<accession>A0A328QAH0</accession>
<evidence type="ECO:0000313" key="5">
    <source>
        <dbReference type="EMBL" id="RAP03819.1"/>
    </source>
</evidence>
<evidence type="ECO:0000256" key="1">
    <source>
        <dbReference type="ARBA" id="ARBA00023015"/>
    </source>
</evidence>
<evidence type="ECO:0000256" key="3">
    <source>
        <dbReference type="ARBA" id="ARBA00023163"/>
    </source>
</evidence>
<dbReference type="SMART" id="SM00418">
    <property type="entry name" value="HTH_ARSR"/>
    <property type="match status" value="1"/>
</dbReference>
<dbReference type="Pfam" id="PF01022">
    <property type="entry name" value="HTH_5"/>
    <property type="match status" value="1"/>
</dbReference>
<name>A0A328QAH0_9EURY</name>
<dbReference type="Proteomes" id="UP000248557">
    <property type="component" value="Unassembled WGS sequence"/>
</dbReference>
<dbReference type="PANTHER" id="PTHR43132:SF6">
    <property type="entry name" value="HTH-TYPE TRANSCRIPTIONAL REPRESSOR CZRA"/>
    <property type="match status" value="1"/>
</dbReference>